<dbReference type="AlphaFoldDB" id="A0A0A9DXM3"/>
<sequence>MPYILRRLLAAHATSLNSSACSQVLVLLFPDHPY</sequence>
<dbReference type="EMBL" id="GBRH01205364">
    <property type="protein sequence ID" value="JAD92531.1"/>
    <property type="molecule type" value="Transcribed_RNA"/>
</dbReference>
<accession>A0A0A9DXM3</accession>
<proteinExistence type="predicted"/>
<protein>
    <submittedName>
        <fullName evidence="1">Uncharacterized protein</fullName>
    </submittedName>
</protein>
<evidence type="ECO:0000313" key="1">
    <source>
        <dbReference type="EMBL" id="JAD92531.1"/>
    </source>
</evidence>
<reference evidence="1" key="1">
    <citation type="submission" date="2014-09" db="EMBL/GenBank/DDBJ databases">
        <authorList>
            <person name="Magalhaes I.L.F."/>
            <person name="Oliveira U."/>
            <person name="Santos F.R."/>
            <person name="Vidigal T.H.D.A."/>
            <person name="Brescovit A.D."/>
            <person name="Santos A.J."/>
        </authorList>
    </citation>
    <scope>NUCLEOTIDE SEQUENCE</scope>
    <source>
        <tissue evidence="1">Shoot tissue taken approximately 20 cm above the soil surface</tissue>
    </source>
</reference>
<reference evidence="1" key="2">
    <citation type="journal article" date="2015" name="Data Brief">
        <title>Shoot transcriptome of the giant reed, Arundo donax.</title>
        <authorList>
            <person name="Barrero R.A."/>
            <person name="Guerrero F.D."/>
            <person name="Moolhuijzen P."/>
            <person name="Goolsby J.A."/>
            <person name="Tidwell J."/>
            <person name="Bellgard S.E."/>
            <person name="Bellgard M.I."/>
        </authorList>
    </citation>
    <scope>NUCLEOTIDE SEQUENCE</scope>
    <source>
        <tissue evidence="1">Shoot tissue taken approximately 20 cm above the soil surface</tissue>
    </source>
</reference>
<organism evidence="1">
    <name type="scientific">Arundo donax</name>
    <name type="common">Giant reed</name>
    <name type="synonym">Donax arundinaceus</name>
    <dbReference type="NCBI Taxonomy" id="35708"/>
    <lineage>
        <taxon>Eukaryota</taxon>
        <taxon>Viridiplantae</taxon>
        <taxon>Streptophyta</taxon>
        <taxon>Embryophyta</taxon>
        <taxon>Tracheophyta</taxon>
        <taxon>Spermatophyta</taxon>
        <taxon>Magnoliopsida</taxon>
        <taxon>Liliopsida</taxon>
        <taxon>Poales</taxon>
        <taxon>Poaceae</taxon>
        <taxon>PACMAD clade</taxon>
        <taxon>Arundinoideae</taxon>
        <taxon>Arundineae</taxon>
        <taxon>Arundo</taxon>
    </lineage>
</organism>
<name>A0A0A9DXM3_ARUDO</name>